<reference evidence="2 3" key="1">
    <citation type="journal article" date="2012" name="J. Bacteriol.">
        <title>Genome sequence of an alkane-degrading bacterium, Alcanivorax pacificus type strain W11-5, isolated from deep sea sediment.</title>
        <authorList>
            <person name="Lai Q."/>
            <person name="Shao Z."/>
        </authorList>
    </citation>
    <scope>NUCLEOTIDE SEQUENCE [LARGE SCALE GENOMIC DNA]</scope>
    <source>
        <strain evidence="2 3">W11-5</strain>
    </source>
</reference>
<accession>A0A0B4XT13</accession>
<keyword evidence="3" id="KW-1185">Reference proteome</keyword>
<protein>
    <submittedName>
        <fullName evidence="2">Uncharacterized protein</fullName>
    </submittedName>
</protein>
<feature type="compositionally biased region" description="Basic and acidic residues" evidence="1">
    <location>
        <begin position="989"/>
        <end position="1002"/>
    </location>
</feature>
<proteinExistence type="predicted"/>
<gene>
    <name evidence="2" type="ORF">S7S_17165</name>
</gene>
<dbReference type="AlphaFoldDB" id="A0A0B4XT13"/>
<dbReference type="STRING" id="391936.S7S_17165"/>
<dbReference type="KEGG" id="apac:S7S_17165"/>
<dbReference type="OrthoDB" id="7051264at2"/>
<dbReference type="HOGENOM" id="CLU_291638_0_0_6"/>
<evidence type="ECO:0000313" key="3">
    <source>
        <dbReference type="Proteomes" id="UP000006764"/>
    </source>
</evidence>
<dbReference type="Proteomes" id="UP000006764">
    <property type="component" value="Chromosome"/>
</dbReference>
<evidence type="ECO:0000256" key="1">
    <source>
        <dbReference type="SAM" id="MobiDB-lite"/>
    </source>
</evidence>
<feature type="region of interest" description="Disordered" evidence="1">
    <location>
        <begin position="989"/>
        <end position="1046"/>
    </location>
</feature>
<name>A0A0B4XT13_9GAMM</name>
<sequence>MNTVSFSVRTVLIVLGLGLLSACGGGGGGGGNGGTPSTHSMSGVVVDPAIAGATVTLRSASGNALAAVVTTDNEGRFTINYPAGSSLSGAVLTSRGGEDVITGYSFRNAVLSAPVTGAEPVVSLLTSLVQYLIEEESLSAEAATQQVALWYGLSEAAVLSDPRDSAAVQYSALRLAGWLNALRDEEAPVTLIAGALLAANGDQTLARQQLIDNARAASTADNFALLAEVEAQFDASGAADAEQVAERFTLANLRVGMAHHINEYIGALNLDDPVTAANFDALVQAVWHANGRRGVPLDSARVVNLIRYALNEGEIELADLADENFTVPTLSGDRIAGITAARDAIDHTLPLAPGEFLGSDNARRLAYFYASDLSPFYRAERIFDGIMDDNVLDPLYQSIAAGQAAAGLLDQALVTLETRIFQAGQRIEAQKKVAQLLGGQGRTEDAREVMMAALDGADRIIASLGGPGFVGEDEAEMLISLVNFSRYSGNADLGERALEPLYQFALVNAGNADVRTLYGRVIGALGSATGLGPVPDAIAEYESGNLSLTEAEQLLAVYKTIVLGMPPLPNGTETVKALYLAVIAVYEDRLGQDPWPTVETFLTLREQGTNVDSSIRYMADVYGRNDRIDEFLALADTISSASQKSRALAAIAAWQTLAALEEQEVDVVLDELLADEESLGSSLDTILWTGTNYDGVGLLNLLIGLSQLEAAAAVIEYAGDIVGSDAWLEENADSANMLGSWGCAKVAFAWYRIGDRERADAEMDSCLAFMQGYSWSTPDVQFFSYSSVINNELVRMSDLQRIGVVAERMLPLAQASEDSRNNLMTVARFSALAGLNAVTQSALSSALESVPALPLPVGDDQSERNAKIALVRSYVATLLSVRETLRSRIVVDGVPDSDRQALLGWLETQVASLLSDNNAPLINEALALNSSEQRANAISAIALLLVDAGYAADAVGAANQIEYRPDREAALGAVAAAIVEHDDFPGSLHASRDLDGDGRPDFFDPVDSSAGENPFELDDNIDGDGCPDSQDRRPFFATDGLADCAA</sequence>
<dbReference type="RefSeq" id="WP_008734961.1">
    <property type="nucleotide sequence ID" value="NZ_CP004387.1"/>
</dbReference>
<evidence type="ECO:0000313" key="2">
    <source>
        <dbReference type="EMBL" id="AJD49845.1"/>
    </source>
</evidence>
<organism evidence="2 3">
    <name type="scientific">Isoalcanivorax pacificus W11-5</name>
    <dbReference type="NCBI Taxonomy" id="391936"/>
    <lineage>
        <taxon>Bacteria</taxon>
        <taxon>Pseudomonadati</taxon>
        <taxon>Pseudomonadota</taxon>
        <taxon>Gammaproteobacteria</taxon>
        <taxon>Oceanospirillales</taxon>
        <taxon>Alcanivoracaceae</taxon>
        <taxon>Isoalcanivorax</taxon>
    </lineage>
</organism>
<dbReference type="EMBL" id="CP004387">
    <property type="protein sequence ID" value="AJD49845.1"/>
    <property type="molecule type" value="Genomic_DNA"/>
</dbReference>